<dbReference type="PANTHER" id="PTHR47478">
    <property type="match status" value="1"/>
</dbReference>
<dbReference type="SUPFAM" id="SSF56784">
    <property type="entry name" value="HAD-like"/>
    <property type="match status" value="1"/>
</dbReference>
<dbReference type="InterPro" id="IPR006439">
    <property type="entry name" value="HAD-SF_hydro_IA"/>
</dbReference>
<dbReference type="SFLD" id="SFLDS00003">
    <property type="entry name" value="Haloacid_Dehalogenase"/>
    <property type="match status" value="1"/>
</dbReference>
<dbReference type="InterPro" id="IPR023198">
    <property type="entry name" value="PGP-like_dom2"/>
</dbReference>
<dbReference type="AlphaFoldDB" id="A0A0R1U0R8"/>
<dbReference type="RefSeq" id="WP_054650824.1">
    <property type="nucleotide sequence ID" value="NZ_AZFJ01000049.1"/>
</dbReference>
<reference evidence="1 2" key="1">
    <citation type="journal article" date="2015" name="Genome Announc.">
        <title>Expanding the biotechnology potential of lactobacilli through comparative genomics of 213 strains and associated genera.</title>
        <authorList>
            <person name="Sun Z."/>
            <person name="Harris H.M."/>
            <person name="McCann A."/>
            <person name="Guo C."/>
            <person name="Argimon S."/>
            <person name="Zhang W."/>
            <person name="Yang X."/>
            <person name="Jeffery I.B."/>
            <person name="Cooney J.C."/>
            <person name="Kagawa T.F."/>
            <person name="Liu W."/>
            <person name="Song Y."/>
            <person name="Salvetti E."/>
            <person name="Wrobel A."/>
            <person name="Rasinkangas P."/>
            <person name="Parkhill J."/>
            <person name="Rea M.C."/>
            <person name="O'Sullivan O."/>
            <person name="Ritari J."/>
            <person name="Douillard F.P."/>
            <person name="Paul Ross R."/>
            <person name="Yang R."/>
            <person name="Briner A.E."/>
            <person name="Felis G.E."/>
            <person name="de Vos W.M."/>
            <person name="Barrangou R."/>
            <person name="Klaenhammer T.R."/>
            <person name="Caufield P.W."/>
            <person name="Cui Y."/>
            <person name="Zhang H."/>
            <person name="O'Toole P.W."/>
        </authorList>
    </citation>
    <scope>NUCLEOTIDE SEQUENCE [LARGE SCALE GENOMIC DNA]</scope>
    <source>
        <strain evidence="1 2">DSM 15945</strain>
    </source>
</reference>
<dbReference type="EMBL" id="AZFJ01000049">
    <property type="protein sequence ID" value="KRL86084.1"/>
    <property type="molecule type" value="Genomic_DNA"/>
</dbReference>
<evidence type="ECO:0000313" key="1">
    <source>
        <dbReference type="EMBL" id="KRL86084.1"/>
    </source>
</evidence>
<dbReference type="InterPro" id="IPR023214">
    <property type="entry name" value="HAD_sf"/>
</dbReference>
<dbReference type="GO" id="GO:0008253">
    <property type="term" value="F:5'-nucleotidase activity"/>
    <property type="evidence" value="ECO:0007669"/>
    <property type="project" value="InterPro"/>
</dbReference>
<dbReference type="Gene3D" id="1.10.150.240">
    <property type="entry name" value="Putative phosphatase, domain 2"/>
    <property type="match status" value="1"/>
</dbReference>
<comment type="caution">
    <text evidence="1">The sequence shown here is derived from an EMBL/GenBank/DDBJ whole genome shotgun (WGS) entry which is preliminary data.</text>
</comment>
<dbReference type="PANTHER" id="PTHR47478:SF1">
    <property type="entry name" value="PYRIMIDINE 5'-NUCLEOTIDASE YJJG"/>
    <property type="match status" value="1"/>
</dbReference>
<dbReference type="STRING" id="1423783.FC50_GL001496"/>
<organism evidence="1 2">
    <name type="scientific">Lacticaseibacillus pantheris DSM 15945 = JCM 12539 = NBRC 106106</name>
    <dbReference type="NCBI Taxonomy" id="1423783"/>
    <lineage>
        <taxon>Bacteria</taxon>
        <taxon>Bacillati</taxon>
        <taxon>Bacillota</taxon>
        <taxon>Bacilli</taxon>
        <taxon>Lactobacillales</taxon>
        <taxon>Lactobacillaceae</taxon>
        <taxon>Lacticaseibacillus</taxon>
    </lineage>
</organism>
<dbReference type="InterPro" id="IPR011951">
    <property type="entry name" value="HAD-SF_hydro_IA_YjjG/PynA"/>
</dbReference>
<dbReference type="SFLD" id="SFLDG01129">
    <property type="entry name" value="C1.5:_HAD__Beta-PGM__Phosphata"/>
    <property type="match status" value="1"/>
</dbReference>
<dbReference type="InterPro" id="IPR036412">
    <property type="entry name" value="HAD-like_sf"/>
</dbReference>
<evidence type="ECO:0000313" key="2">
    <source>
        <dbReference type="Proteomes" id="UP000051922"/>
    </source>
</evidence>
<protein>
    <submittedName>
        <fullName evidence="1">HAD superfamily phosphatase</fullName>
    </submittedName>
</protein>
<dbReference type="NCBIfam" id="TIGR01549">
    <property type="entry name" value="HAD-SF-IA-v1"/>
    <property type="match status" value="1"/>
</dbReference>
<accession>A0A0R1U0R8</accession>
<dbReference type="Proteomes" id="UP000051922">
    <property type="component" value="Unassembled WGS sequence"/>
</dbReference>
<dbReference type="NCBIfam" id="TIGR02254">
    <property type="entry name" value="YjjG_YfnB"/>
    <property type="match status" value="1"/>
</dbReference>
<gene>
    <name evidence="1" type="ORF">FC50_GL001496</name>
</gene>
<dbReference type="PATRIC" id="fig|1423783.4.peg.1538"/>
<name>A0A0R1U0R8_9LACO</name>
<proteinExistence type="predicted"/>
<dbReference type="Pfam" id="PF00702">
    <property type="entry name" value="Hydrolase"/>
    <property type="match status" value="1"/>
</dbReference>
<dbReference type="Gene3D" id="3.40.50.1000">
    <property type="entry name" value="HAD superfamily/HAD-like"/>
    <property type="match status" value="1"/>
</dbReference>
<keyword evidence="2" id="KW-1185">Reference proteome</keyword>
<dbReference type="InterPro" id="IPR052550">
    <property type="entry name" value="Pyrimidine_5'-ntase_YjjG"/>
</dbReference>
<sequence>MTTNLIFDLDNTLLDFSASEDHGLRAVFDRYGIPFSADNQRIYQQVNTHLWSELEHGHITREQIFERRFASFLDAIGRSDAPGAEMEVAYRDQLNHGYDRVPGAKTLLTDLHDRGFHILAGTNGMAETQHRRLRHSHLAPYFDGIFISQEIGFDKPSGRFFDAIFAAEPQATRQNTIMIGDGLNSDIRGGANYGLRTVWVNLHQQINHTGLQPTREVHSLPELDTLLVQSA</sequence>